<feature type="signal peptide" evidence="2">
    <location>
        <begin position="1"/>
        <end position="22"/>
    </location>
</feature>
<evidence type="ECO:0000313" key="7">
    <source>
        <dbReference type="Proteomes" id="UP000429607"/>
    </source>
</evidence>
<dbReference type="PANTHER" id="PTHR34737:SF2">
    <property type="entry name" value="EF-HAND DOMAIN-CONTAINING PROTEIN"/>
    <property type="match status" value="1"/>
</dbReference>
<accession>A0A6A3LEJ2</accession>
<keyword evidence="8" id="KW-1185">Reference proteome</keyword>
<protein>
    <recommendedName>
        <fullName evidence="3">Temptin Cys/Cys disulfide domain-containing protein</fullName>
    </recommendedName>
</protein>
<dbReference type="Pfam" id="PF24784">
    <property type="entry name" value="Temptin_C"/>
    <property type="match status" value="1"/>
</dbReference>
<dbReference type="Proteomes" id="UP000434957">
    <property type="component" value="Unassembled WGS sequence"/>
</dbReference>
<evidence type="ECO:0000313" key="5">
    <source>
        <dbReference type="EMBL" id="KAE9019695.1"/>
    </source>
</evidence>
<dbReference type="EMBL" id="QXFT01000676">
    <property type="protein sequence ID" value="KAE9338130.1"/>
    <property type="molecule type" value="Genomic_DNA"/>
</dbReference>
<dbReference type="EMBL" id="QXFV01000962">
    <property type="protein sequence ID" value="KAE9019695.1"/>
    <property type="molecule type" value="Genomic_DNA"/>
</dbReference>
<evidence type="ECO:0000259" key="3">
    <source>
        <dbReference type="Pfam" id="PF24784"/>
    </source>
</evidence>
<evidence type="ECO:0000313" key="4">
    <source>
        <dbReference type="EMBL" id="KAE9014233.1"/>
    </source>
</evidence>
<name>A0A6A3LEJ2_9STRA</name>
<dbReference type="EMBL" id="QXFU01000984">
    <property type="protein sequence ID" value="KAE9014233.1"/>
    <property type="molecule type" value="Genomic_DNA"/>
</dbReference>
<sequence>MVRPVVAALAVIFVVAPAAVQGYAKYVKLIPNGGNVPDAPNVGHLDAAGETGLSTFGEAFSKAGNAWTTALCQEDTDGDGYTNGQELGDPCCTWTTSNSAGLVTDGVSHPADASKVPTSSTLKAGCSGSSTATSTNSTGSTTGDAVGDVVGTVAPADSTTGGMPPDDDEDDSSESAVLTAGASVATMSSVAMAVATALVVAVAL</sequence>
<dbReference type="AlphaFoldDB" id="A0A6A3LEJ2"/>
<evidence type="ECO:0000313" key="9">
    <source>
        <dbReference type="Proteomes" id="UP000435112"/>
    </source>
</evidence>
<keyword evidence="2" id="KW-0732">Signal</keyword>
<organism evidence="4 9">
    <name type="scientific">Phytophthora rubi</name>
    <dbReference type="NCBI Taxonomy" id="129364"/>
    <lineage>
        <taxon>Eukaryota</taxon>
        <taxon>Sar</taxon>
        <taxon>Stramenopiles</taxon>
        <taxon>Oomycota</taxon>
        <taxon>Peronosporomycetes</taxon>
        <taxon>Peronosporales</taxon>
        <taxon>Peronosporaceae</taxon>
        <taxon>Phytophthora</taxon>
    </lineage>
</organism>
<feature type="domain" description="Temptin Cys/Cys disulfide" evidence="3">
    <location>
        <begin position="20"/>
        <end position="111"/>
    </location>
</feature>
<dbReference type="Proteomes" id="UP000429607">
    <property type="component" value="Unassembled WGS sequence"/>
</dbReference>
<feature type="region of interest" description="Disordered" evidence="1">
    <location>
        <begin position="109"/>
        <end position="174"/>
    </location>
</feature>
<dbReference type="OrthoDB" id="129121at2759"/>
<evidence type="ECO:0000256" key="1">
    <source>
        <dbReference type="SAM" id="MobiDB-lite"/>
    </source>
</evidence>
<evidence type="ECO:0000256" key="2">
    <source>
        <dbReference type="SAM" id="SignalP"/>
    </source>
</evidence>
<feature type="compositionally biased region" description="Low complexity" evidence="1">
    <location>
        <begin position="127"/>
        <end position="154"/>
    </location>
</feature>
<evidence type="ECO:0000313" key="6">
    <source>
        <dbReference type="EMBL" id="KAE9338130.1"/>
    </source>
</evidence>
<reference evidence="7 9" key="1">
    <citation type="submission" date="2018-09" db="EMBL/GenBank/DDBJ databases">
        <title>Genomic investigation of the strawberry pathogen Phytophthora fragariae indicates pathogenicity is determined by transcriptional variation in three key races.</title>
        <authorList>
            <person name="Adams T.M."/>
            <person name="Armitage A.D."/>
            <person name="Sobczyk M.K."/>
            <person name="Bates H.J."/>
            <person name="Dunwell J.M."/>
            <person name="Nellist C.F."/>
            <person name="Harrison R.J."/>
        </authorList>
    </citation>
    <scope>NUCLEOTIDE SEQUENCE [LARGE SCALE GENOMIC DNA]</scope>
    <source>
        <strain evidence="5 7">SCRP249</strain>
        <strain evidence="4 9">SCRP324</strain>
        <strain evidence="6 8">SCRP333</strain>
    </source>
</reference>
<dbReference type="InterPro" id="IPR055313">
    <property type="entry name" value="Temptin-like"/>
</dbReference>
<comment type="caution">
    <text evidence="4">The sequence shown here is derived from an EMBL/GenBank/DDBJ whole genome shotgun (WGS) entry which is preliminary data.</text>
</comment>
<dbReference type="InterPro" id="IPR057626">
    <property type="entry name" value="S-S_Temptin"/>
</dbReference>
<proteinExistence type="predicted"/>
<dbReference type="PANTHER" id="PTHR34737">
    <property type="entry name" value="EF-HAND DOMAIN-CONTAINING PROTEIN"/>
    <property type="match status" value="1"/>
</dbReference>
<dbReference type="Proteomes" id="UP000435112">
    <property type="component" value="Unassembled WGS sequence"/>
</dbReference>
<gene>
    <name evidence="5" type="ORF">PR001_g13815</name>
    <name evidence="4" type="ORF">PR002_g14277</name>
    <name evidence="6" type="ORF">PR003_g11673</name>
</gene>
<feature type="chain" id="PRO_5036164934" description="Temptin Cys/Cys disulfide domain-containing protein" evidence="2">
    <location>
        <begin position="23"/>
        <end position="204"/>
    </location>
</feature>
<evidence type="ECO:0000313" key="8">
    <source>
        <dbReference type="Proteomes" id="UP000434957"/>
    </source>
</evidence>